<dbReference type="RefSeq" id="WP_013295424.1">
    <property type="nucleotide sequence ID" value="NC_014408.1"/>
</dbReference>
<dbReference type="STRING" id="79929.MTBMA_c06050"/>
<reference key="1">
    <citation type="submission" date="2009-08" db="EMBL/GenBank/DDBJ databases">
        <title>The genome sequence of Methanothermobacter marburgensis.</title>
        <authorList>
            <person name="Kaster A."/>
            <person name="Seedorf H."/>
            <person name="Goenrich M."/>
            <person name="Wiezer A."/>
            <person name="Liesegang H."/>
            <person name="Thauer R."/>
            <person name="Gottschalk G."/>
        </authorList>
    </citation>
    <scope>NUCLEOTIDE SEQUENCE</scope>
    <source>
        <strain>Marburg</strain>
    </source>
</reference>
<accession>D9PVF2</accession>
<evidence type="ECO:0000256" key="3">
    <source>
        <dbReference type="ARBA" id="ARBA00004613"/>
    </source>
</evidence>
<dbReference type="PANTHER" id="PTHR11319">
    <property type="entry name" value="G PROTEIN-COUPLED RECEPTOR-RELATED"/>
    <property type="match status" value="1"/>
</dbReference>
<keyword evidence="6" id="KW-0472">Membrane</keyword>
<organism evidence="8 9">
    <name type="scientific">Methanothermobacter marburgensis (strain ATCC BAA-927 / DSM 2133 / JCM 14651 / NBRC 100331 / OCM 82 / Marburg)</name>
    <name type="common">Methanobacterium thermoautotrophicum</name>
    <dbReference type="NCBI Taxonomy" id="79929"/>
    <lineage>
        <taxon>Archaea</taxon>
        <taxon>Methanobacteriati</taxon>
        <taxon>Methanobacteriota</taxon>
        <taxon>Methanomada group</taxon>
        <taxon>Methanobacteria</taxon>
        <taxon>Methanobacteriales</taxon>
        <taxon>Methanobacteriaceae</taxon>
        <taxon>Methanothermobacter</taxon>
    </lineage>
</organism>
<dbReference type="EMBL" id="CP001710">
    <property type="protein sequence ID" value="ADL58200.1"/>
    <property type="molecule type" value="Genomic_DNA"/>
</dbReference>
<dbReference type="SUPFAM" id="SSF51126">
    <property type="entry name" value="Pectin lyase-like"/>
    <property type="match status" value="2"/>
</dbReference>
<dbReference type="InterPro" id="IPR003368">
    <property type="entry name" value="POMP_repeat"/>
</dbReference>
<reference evidence="8 9" key="2">
    <citation type="journal article" date="2010" name="J. Bacteriol.">
        <title>Complete genome sequence of Methanothermobacter marburgensis, a methanoarchaeon model organism.</title>
        <authorList>
            <person name="Liesegang H."/>
            <person name="Kaster A.K."/>
            <person name="Wiezer A."/>
            <person name="Goenrich M."/>
            <person name="Wollherr A."/>
            <person name="Seedorf H."/>
            <person name="Gottschalk G."/>
            <person name="Thauer R.K."/>
        </authorList>
    </citation>
    <scope>NUCLEOTIDE SEQUENCE [LARGE SCALE GENOMIC DNA]</scope>
    <source>
        <strain evidence="9">ATCC BAA-927 / DSM 2133 / JCM 14651 / NBRC 100331 / OCM 82 / Marburg</strain>
    </source>
</reference>
<evidence type="ECO:0000256" key="6">
    <source>
        <dbReference type="ARBA" id="ARBA00023136"/>
    </source>
</evidence>
<dbReference type="PANTHER" id="PTHR11319:SF35">
    <property type="entry name" value="OUTER MEMBRANE PROTEIN PMPC-RELATED"/>
    <property type="match status" value="1"/>
</dbReference>
<dbReference type="InterPro" id="IPR012334">
    <property type="entry name" value="Pectin_lyas_fold"/>
</dbReference>
<evidence type="ECO:0000313" key="9">
    <source>
        <dbReference type="Proteomes" id="UP000000345"/>
    </source>
</evidence>
<dbReference type="PaxDb" id="79929-MTBMA_c06050"/>
<dbReference type="OrthoDB" id="78475at2157"/>
<evidence type="ECO:0000313" key="8">
    <source>
        <dbReference type="EMBL" id="ADL58200.1"/>
    </source>
</evidence>
<comment type="subcellular location">
    <subcellularLocation>
        <location evidence="1">Cell envelope</location>
    </subcellularLocation>
    <subcellularLocation>
        <location evidence="2">Cell outer membrane</location>
    </subcellularLocation>
    <subcellularLocation>
        <location evidence="3">Secreted</location>
    </subcellularLocation>
</comment>
<dbReference type="Gene3D" id="2.160.20.10">
    <property type="entry name" value="Single-stranded right-handed beta-helix, Pectin lyase-like"/>
    <property type="match status" value="2"/>
</dbReference>
<dbReference type="InterPro" id="IPR006626">
    <property type="entry name" value="PbH1"/>
</dbReference>
<dbReference type="SMART" id="SM00710">
    <property type="entry name" value="PbH1"/>
    <property type="match status" value="8"/>
</dbReference>
<dbReference type="InterPro" id="IPR011050">
    <property type="entry name" value="Pectin_lyase_fold/virulence"/>
</dbReference>
<keyword evidence="9" id="KW-1185">Reference proteome</keyword>
<evidence type="ECO:0000256" key="1">
    <source>
        <dbReference type="ARBA" id="ARBA00004196"/>
    </source>
</evidence>
<evidence type="ECO:0000256" key="4">
    <source>
        <dbReference type="ARBA" id="ARBA00022525"/>
    </source>
</evidence>
<dbReference type="GO" id="GO:0005576">
    <property type="term" value="C:extracellular region"/>
    <property type="evidence" value="ECO:0007669"/>
    <property type="project" value="UniProtKB-SubCell"/>
</dbReference>
<keyword evidence="7" id="KW-0998">Cell outer membrane</keyword>
<dbReference type="Gene3D" id="2.60.40.10">
    <property type="entry name" value="Immunoglobulins"/>
    <property type="match status" value="1"/>
</dbReference>
<dbReference type="AlphaFoldDB" id="D9PVF2"/>
<dbReference type="GeneID" id="9704313"/>
<evidence type="ECO:0000256" key="7">
    <source>
        <dbReference type="ARBA" id="ARBA00023237"/>
    </source>
</evidence>
<dbReference type="HOGENOM" id="CLU_016039_0_0_2"/>
<protein>
    <submittedName>
        <fullName evidence="8">Predicted pseudomurein-binding protein</fullName>
    </submittedName>
</protein>
<dbReference type="KEGG" id="mmg:MTBMA_c06050"/>
<evidence type="ECO:0000256" key="5">
    <source>
        <dbReference type="ARBA" id="ARBA00022729"/>
    </source>
</evidence>
<gene>
    <name evidence="8" type="ordered locus">MTBMA_c06050</name>
</gene>
<dbReference type="InterPro" id="IPR013783">
    <property type="entry name" value="Ig-like_fold"/>
</dbReference>
<dbReference type="Pfam" id="PF02415">
    <property type="entry name" value="Chlam_PMP"/>
    <property type="match status" value="3"/>
</dbReference>
<sequence length="837" mass="88709">MKRYLPLILLGLIAIAFSGTASAVDIYVNSTGGDDNNDGLSWAAAKATIKNATGSAADNDVIWLADGEYTGPNNRGVTLNKNLTITGQTKEGTVIKLEGNPSLFTITKNLKLSNLTIRNAYSTTSGPVHISNANLKIENCLLLNNTAVSGGAVHAEFSTVTIENSALNNNTATYGGAMSADSFSTVTIENSALNNNTATHGGAIYSYIYSTLTIRNSTLNNNTATHGGAICTHSTTTVTIENSALNNNTATKLEGCGGAIRTYYYSKLTIRNSTLNNNTAPIGGAIFATYFSTVPIENSALNNNTATFLGEGGGGGAIHTYYYSKLTIRNSTLNNNTATYGGAVLAFCSTVTIENSTLNNNTAPKWGGVIYASSSNLTIYNSTLNNNTATYIEEEGGGGAIYASSSNLTIYNSTLNNNTATLGGAIHAYDSTVTITNTTLTNNTASLAGAILVRDCPAPARIMFCRIFNNPDRTDLNVYADNTVDARFNWWGSNTPDFSILVSGSVTYNPWIVLSINANPGTVLIGGTSQITADLHHDSDGALHDPSEGLVPYTGPANFSTTPGSIEDTNFTDGTATSTLTDLNTKGVATVCAKVDNETLNTTVTVLKPATFALTNLTVTPTTGTTPLNIRIKAMITNTGDFAGDYTATLKVNQRSIQNQTTTLNPGETKTIEFTLTITQPGTYNVTIGTLPPKLVTAGITINQLAGTANSVIKYYARYKRLPSSVTISGKKFTMAQLLDLLVRATIQINAGNLKPLSTRTVGYTGSTGTTRSIRLSKSLYISTAITIRNSINRYTTAPKYATTSYGKIPFTRLVYLYSKVLGFYGSYRKLPSYVSI</sequence>
<dbReference type="Proteomes" id="UP000000345">
    <property type="component" value="Chromosome"/>
</dbReference>
<keyword evidence="4" id="KW-0964">Secreted</keyword>
<evidence type="ECO:0000256" key="2">
    <source>
        <dbReference type="ARBA" id="ARBA00004442"/>
    </source>
</evidence>
<dbReference type="InterPro" id="IPR018975">
    <property type="entry name" value="Pseudomurein-binding_repeat"/>
</dbReference>
<name>D9PVF2_METTM</name>
<keyword evidence="5" id="KW-0732">Signal</keyword>
<dbReference type="Pfam" id="PF09373">
    <property type="entry name" value="PMBR"/>
    <property type="match status" value="1"/>
</dbReference>
<dbReference type="PATRIC" id="fig|79929.8.peg.589"/>
<proteinExistence type="predicted"/>